<gene>
    <name evidence="1" type="ORF">BJ508DRAFT_330342</name>
</gene>
<dbReference type="Proteomes" id="UP000275078">
    <property type="component" value="Unassembled WGS sequence"/>
</dbReference>
<name>A0A3N4HTQ4_ASCIM</name>
<dbReference type="OrthoDB" id="5985073at2759"/>
<dbReference type="EMBL" id="ML119729">
    <property type="protein sequence ID" value="RPA77243.1"/>
    <property type="molecule type" value="Genomic_DNA"/>
</dbReference>
<proteinExistence type="predicted"/>
<evidence type="ECO:0000313" key="2">
    <source>
        <dbReference type="Proteomes" id="UP000275078"/>
    </source>
</evidence>
<accession>A0A3N4HTQ4</accession>
<evidence type="ECO:0000313" key="1">
    <source>
        <dbReference type="EMBL" id="RPA77243.1"/>
    </source>
</evidence>
<dbReference type="AlphaFoldDB" id="A0A3N4HTQ4"/>
<organism evidence="1 2">
    <name type="scientific">Ascobolus immersus RN42</name>
    <dbReference type="NCBI Taxonomy" id="1160509"/>
    <lineage>
        <taxon>Eukaryota</taxon>
        <taxon>Fungi</taxon>
        <taxon>Dikarya</taxon>
        <taxon>Ascomycota</taxon>
        <taxon>Pezizomycotina</taxon>
        <taxon>Pezizomycetes</taxon>
        <taxon>Pezizales</taxon>
        <taxon>Ascobolaceae</taxon>
        <taxon>Ascobolus</taxon>
    </lineage>
</organism>
<sequence>MNKLPLEIIGIIVGHLHDILQNEKLKLMNPYRQETRSKPREIIQYATVSRSFQYAIEPIIYSELKIRSDEIEKWATIIPATSHRAAFVSGIDYLIFLNDYPENRRILFETEKEQAENNKLFTKAIFALFDMINCWESSGDRRDCGRKIHLSMEAYAHCEYQRRNQNRYVFESLCVRDSCERNGFDLGRIRWKHSYLQLDRNAWRKLPDLKRVVSLRQDGGTRQIEGWTLAKMAAKYPNLDKIEWSIKDNDILHGDRVQRRRDFGLALLEGIPIWSTLSSFRLKTGSEIPTNHSFTPPIPCADANAVQEEDLLTRALQHILRIPCLQSFDIGPLKYDLYPVIGPFLFAEPSETDSSGLFPPVWKSEAPFQELTSVSIVMNPLLPDGSYYFAVDNDLEAKGPEISEYERLPSMSTNDFSKLSLAIDQSIREEKELNPEFGNNHVGPSKIHPNETSCQIERTSGQDGLRCLQSEPVEKQASSSDSLRPLRFNERYCHEVKLRTGCDKRHFFRTRPDTVELRQLAGGFVRAVLSMPKIRKAKLEVYGKADWNGAFSIEANGARILESLAKLMDQQEYDRLFDKYKNKDFPSGLEWSLGDPNGLDPSLWGDQAYGSFMQVQNALLARNSWHIRLEKNQRFCVPLLRYLKNLINPEGERLVYISAGSCFLDLDTTI</sequence>
<reference evidence="1 2" key="1">
    <citation type="journal article" date="2018" name="Nat. Ecol. Evol.">
        <title>Pezizomycetes genomes reveal the molecular basis of ectomycorrhizal truffle lifestyle.</title>
        <authorList>
            <person name="Murat C."/>
            <person name="Payen T."/>
            <person name="Noel B."/>
            <person name="Kuo A."/>
            <person name="Morin E."/>
            <person name="Chen J."/>
            <person name="Kohler A."/>
            <person name="Krizsan K."/>
            <person name="Balestrini R."/>
            <person name="Da Silva C."/>
            <person name="Montanini B."/>
            <person name="Hainaut M."/>
            <person name="Levati E."/>
            <person name="Barry K.W."/>
            <person name="Belfiori B."/>
            <person name="Cichocki N."/>
            <person name="Clum A."/>
            <person name="Dockter R.B."/>
            <person name="Fauchery L."/>
            <person name="Guy J."/>
            <person name="Iotti M."/>
            <person name="Le Tacon F."/>
            <person name="Lindquist E.A."/>
            <person name="Lipzen A."/>
            <person name="Malagnac F."/>
            <person name="Mello A."/>
            <person name="Molinier V."/>
            <person name="Miyauchi S."/>
            <person name="Poulain J."/>
            <person name="Riccioni C."/>
            <person name="Rubini A."/>
            <person name="Sitrit Y."/>
            <person name="Splivallo R."/>
            <person name="Traeger S."/>
            <person name="Wang M."/>
            <person name="Zifcakova L."/>
            <person name="Wipf D."/>
            <person name="Zambonelli A."/>
            <person name="Paolocci F."/>
            <person name="Nowrousian M."/>
            <person name="Ottonello S."/>
            <person name="Baldrian P."/>
            <person name="Spatafora J.W."/>
            <person name="Henrissat B."/>
            <person name="Nagy L.G."/>
            <person name="Aury J.M."/>
            <person name="Wincker P."/>
            <person name="Grigoriev I.V."/>
            <person name="Bonfante P."/>
            <person name="Martin F.M."/>
        </authorList>
    </citation>
    <scope>NUCLEOTIDE SEQUENCE [LARGE SCALE GENOMIC DNA]</scope>
    <source>
        <strain evidence="1 2">RN42</strain>
    </source>
</reference>
<keyword evidence="2" id="KW-1185">Reference proteome</keyword>
<dbReference type="STRING" id="1160509.A0A3N4HTQ4"/>
<protein>
    <recommendedName>
        <fullName evidence="3">F-box domain-containing protein</fullName>
    </recommendedName>
</protein>
<evidence type="ECO:0008006" key="3">
    <source>
        <dbReference type="Google" id="ProtNLM"/>
    </source>
</evidence>